<dbReference type="GO" id="GO:0005737">
    <property type="term" value="C:cytoplasm"/>
    <property type="evidence" value="ECO:0007669"/>
    <property type="project" value="TreeGrafter"/>
</dbReference>
<dbReference type="Pfam" id="PF04909">
    <property type="entry name" value="Amidohydro_2"/>
    <property type="match status" value="1"/>
</dbReference>
<dbReference type="Gene3D" id="3.20.20.140">
    <property type="entry name" value="Metal-dependent hydrolases"/>
    <property type="match status" value="1"/>
</dbReference>
<dbReference type="CDD" id="cd01292">
    <property type="entry name" value="metallo-dependent_hydrolases"/>
    <property type="match status" value="1"/>
</dbReference>
<organism evidence="3 4">
    <name type="scientific">Litorilinea aerophila</name>
    <dbReference type="NCBI Taxonomy" id="1204385"/>
    <lineage>
        <taxon>Bacteria</taxon>
        <taxon>Bacillati</taxon>
        <taxon>Chloroflexota</taxon>
        <taxon>Caldilineae</taxon>
        <taxon>Caldilineales</taxon>
        <taxon>Caldilineaceae</taxon>
        <taxon>Litorilinea</taxon>
    </lineage>
</organism>
<dbReference type="InterPro" id="IPR006680">
    <property type="entry name" value="Amidohydro-rel"/>
</dbReference>
<dbReference type="OrthoDB" id="9771932at2"/>
<gene>
    <name evidence="3" type="ORF">FKZ61_04530</name>
</gene>
<evidence type="ECO:0000313" key="3">
    <source>
        <dbReference type="EMBL" id="TQE96915.1"/>
    </source>
</evidence>
<dbReference type="AlphaFoldDB" id="A0A540VJH2"/>
<sequence>MYEGFEIIDFHAHFPTDRPWFPDMGDTMKNYIDRVGERRYRLIQEKGRPYSEHWRRMWGFPKAEPREAHPGDREQARRWVEELDKYGISKIVFVTGGGNEHLAEICSWYPDRFIGFAHHSPFLPDAVERLERAVKELGLRGYKLLAPMIEEPIEDPAAFPVWEKCAELGIPVLIHFGIQGSSGGIAWHENINPLKLHNVAKFFPEVDFVVPHFGCAWERETLQLCWSCPNVSVDTSGSLQWIRWVPGELTVKYLFRKFYETIGPSRIIFGSDSSWFPRGFAFRYLQDQLRDCLDLNMPEEHIQMIFAGNAARLLKLDSVAG</sequence>
<keyword evidence="3" id="KW-0378">Hydrolase</keyword>
<dbReference type="SUPFAM" id="SSF51556">
    <property type="entry name" value="Metallo-dependent hydrolases"/>
    <property type="match status" value="1"/>
</dbReference>
<dbReference type="PANTHER" id="PTHR21240:SF28">
    <property type="entry name" value="ISO-OROTATE DECARBOXYLASE (EUROFUNG)"/>
    <property type="match status" value="1"/>
</dbReference>
<reference evidence="3 4" key="1">
    <citation type="submission" date="2019-06" db="EMBL/GenBank/DDBJ databases">
        <title>Genome sequence of Litorilinea aerophila BAA-2444.</title>
        <authorList>
            <person name="Maclea K.S."/>
            <person name="Maurais E.G."/>
            <person name="Iannazzi L.C."/>
        </authorList>
    </citation>
    <scope>NUCLEOTIDE SEQUENCE [LARGE SCALE GENOMIC DNA]</scope>
    <source>
        <strain evidence="3 4">ATCC BAA-2444</strain>
    </source>
</reference>
<comment type="caution">
    <text evidence="3">The sequence shown here is derived from an EMBL/GenBank/DDBJ whole genome shotgun (WGS) entry which is preliminary data.</text>
</comment>
<dbReference type="InterPro" id="IPR032466">
    <property type="entry name" value="Metal_Hydrolase"/>
</dbReference>
<dbReference type="GO" id="GO:0016831">
    <property type="term" value="F:carboxy-lyase activity"/>
    <property type="evidence" value="ECO:0007669"/>
    <property type="project" value="InterPro"/>
</dbReference>
<dbReference type="InterPro" id="IPR032465">
    <property type="entry name" value="ACMSD"/>
</dbReference>
<dbReference type="GO" id="GO:0019748">
    <property type="term" value="P:secondary metabolic process"/>
    <property type="evidence" value="ECO:0007669"/>
    <property type="project" value="TreeGrafter"/>
</dbReference>
<evidence type="ECO:0000259" key="2">
    <source>
        <dbReference type="Pfam" id="PF04909"/>
    </source>
</evidence>
<name>A0A540VJH2_9CHLR</name>
<accession>A0A540VJH2</accession>
<dbReference type="EMBL" id="VIGC01000005">
    <property type="protein sequence ID" value="TQE96915.1"/>
    <property type="molecule type" value="Genomic_DNA"/>
</dbReference>
<proteinExistence type="predicted"/>
<dbReference type="InParanoid" id="A0A540VJH2"/>
<dbReference type="PANTHER" id="PTHR21240">
    <property type="entry name" value="2-AMINO-3-CARBOXYLMUCONATE-6-SEMIALDEHYDE DECARBOXYLASE"/>
    <property type="match status" value="1"/>
</dbReference>
<feature type="domain" description="Amidohydrolase-related" evidence="2">
    <location>
        <begin position="8"/>
        <end position="316"/>
    </location>
</feature>
<evidence type="ECO:0000313" key="4">
    <source>
        <dbReference type="Proteomes" id="UP000317371"/>
    </source>
</evidence>
<keyword evidence="4" id="KW-1185">Reference proteome</keyword>
<dbReference type="Proteomes" id="UP000317371">
    <property type="component" value="Unassembled WGS sequence"/>
</dbReference>
<dbReference type="RefSeq" id="WP_141608900.1">
    <property type="nucleotide sequence ID" value="NZ_VIGC02000005.1"/>
</dbReference>
<evidence type="ECO:0000256" key="1">
    <source>
        <dbReference type="ARBA" id="ARBA00023239"/>
    </source>
</evidence>
<protein>
    <submittedName>
        <fullName evidence="3">Amidohydrolase</fullName>
    </submittedName>
</protein>
<dbReference type="GO" id="GO:0016787">
    <property type="term" value="F:hydrolase activity"/>
    <property type="evidence" value="ECO:0007669"/>
    <property type="project" value="UniProtKB-KW"/>
</dbReference>
<keyword evidence="1" id="KW-0456">Lyase</keyword>